<keyword evidence="2" id="KW-1185">Reference proteome</keyword>
<accession>A0A0D2HV94</accession>
<dbReference type="OrthoDB" id="5275938at2759"/>
<dbReference type="VEuPathDB" id="FungiDB:Z519_11008"/>
<organism evidence="1 2">
    <name type="scientific">Cladophialophora bantiana (strain ATCC 10958 / CBS 173.52 / CDC B-1940 / NIH 8579)</name>
    <name type="common">Xylohypha bantiana</name>
    <dbReference type="NCBI Taxonomy" id="1442370"/>
    <lineage>
        <taxon>Eukaryota</taxon>
        <taxon>Fungi</taxon>
        <taxon>Dikarya</taxon>
        <taxon>Ascomycota</taxon>
        <taxon>Pezizomycotina</taxon>
        <taxon>Eurotiomycetes</taxon>
        <taxon>Chaetothyriomycetidae</taxon>
        <taxon>Chaetothyriales</taxon>
        <taxon>Herpotrichiellaceae</taxon>
        <taxon>Cladophialophora</taxon>
    </lineage>
</organism>
<dbReference type="RefSeq" id="XP_016615108.1">
    <property type="nucleotide sequence ID" value="XM_016768721.1"/>
</dbReference>
<dbReference type="Proteomes" id="UP000053789">
    <property type="component" value="Unassembled WGS sequence"/>
</dbReference>
<evidence type="ECO:0000313" key="2">
    <source>
        <dbReference type="Proteomes" id="UP000053789"/>
    </source>
</evidence>
<dbReference type="AlphaFoldDB" id="A0A0D2HV94"/>
<protein>
    <recommendedName>
        <fullName evidence="3">BTB domain-containing protein</fullName>
    </recommendedName>
</protein>
<evidence type="ECO:0008006" key="3">
    <source>
        <dbReference type="Google" id="ProtNLM"/>
    </source>
</evidence>
<dbReference type="GeneID" id="27703936"/>
<dbReference type="HOGENOM" id="CLU_936941_0_0_1"/>
<proteinExistence type="predicted"/>
<gene>
    <name evidence="1" type="ORF">Z519_11008</name>
</gene>
<evidence type="ECO:0000313" key="1">
    <source>
        <dbReference type="EMBL" id="KIW88439.1"/>
    </source>
</evidence>
<reference evidence="1" key="1">
    <citation type="submission" date="2015-01" db="EMBL/GenBank/DDBJ databases">
        <title>The Genome Sequence of Cladophialophora bantiana CBS 173.52.</title>
        <authorList>
            <consortium name="The Broad Institute Genomics Platform"/>
            <person name="Cuomo C."/>
            <person name="de Hoog S."/>
            <person name="Gorbushina A."/>
            <person name="Stielow B."/>
            <person name="Teixiera M."/>
            <person name="Abouelleil A."/>
            <person name="Chapman S.B."/>
            <person name="Priest M."/>
            <person name="Young S.K."/>
            <person name="Wortman J."/>
            <person name="Nusbaum C."/>
            <person name="Birren B."/>
        </authorList>
    </citation>
    <scope>NUCLEOTIDE SEQUENCE [LARGE SCALE GENOMIC DNA]</scope>
    <source>
        <strain evidence="1">CBS 173.52</strain>
    </source>
</reference>
<dbReference type="InterPro" id="IPR011333">
    <property type="entry name" value="SKP1/BTB/POZ_sf"/>
</dbReference>
<sequence>MRVSTEVLVSKSLVFRAMLTNGVMIESLAFKSNNYLEIPLPDDNAKIFLVVMNILHENTGAVPDQVDFTQLVEIATLVDKYSWQEAVRGQAQRWIESLRSSVPVSSTDELLPWIWISWVFHFSDLFRKLTAVAQKEATGPIDMHNPYGVPVPEVVKTRIGRQRVEAISQIQSLLVSQMEDLKETAMREQDLFGDTFEMVHAFRLGFLTLSGFKWGILSPRESDSHHFEGVSFRDLSTHIRTMVDIDDWIVGTKPPGTHLPFVLDGMSAMVPLLGRILGSPGSFAYGTSNIKKRFVELITDLEQGEWGLDLKDF</sequence>
<dbReference type="EMBL" id="KN846999">
    <property type="protein sequence ID" value="KIW88439.1"/>
    <property type="molecule type" value="Genomic_DNA"/>
</dbReference>
<dbReference type="Gene3D" id="3.30.710.10">
    <property type="entry name" value="Potassium Channel Kv1.1, Chain A"/>
    <property type="match status" value="1"/>
</dbReference>
<name>A0A0D2HV94_CLAB1</name>